<dbReference type="GeneID" id="92813061"/>
<dbReference type="RefSeq" id="WP_087069748.1">
    <property type="nucleotide sequence ID" value="NZ_CP136960.1"/>
</dbReference>
<dbReference type="Gene3D" id="2.70.98.10">
    <property type="match status" value="1"/>
</dbReference>
<accession>A0ABU5GBR3</accession>
<dbReference type="SUPFAM" id="SSF74650">
    <property type="entry name" value="Galactose mutarotase-like"/>
    <property type="match status" value="1"/>
</dbReference>
<dbReference type="InterPro" id="IPR011013">
    <property type="entry name" value="Gal_mutarotase_sf_dom"/>
</dbReference>
<dbReference type="Pfam" id="PF01263">
    <property type="entry name" value="Aldose_epim"/>
    <property type="match status" value="1"/>
</dbReference>
<name>A0ABU5GBR3_9ACTO</name>
<evidence type="ECO:0000313" key="1">
    <source>
        <dbReference type="EMBL" id="MDY5146082.1"/>
    </source>
</evidence>
<sequence>MIVTTERECAGRTVTLRAATRGAILLSYRLGDTEVIDGYRNPAELRELNGFRSAVLVPWSNRIRAGRYPAALYHGDDAAVRARLHAEVPVNGVHSVPEPLPDTEPGLHGLVTTREFEVIRAGDGVLEFATRVDANSVYPFDLAVNIVYSIGEDGSLHVRLRAENLSEAAAPVALGWHPYFRLAGPLGDARLSLDCGARIDTDAALIPYDGAGAFAPCEPLADSPIDPATDWAYARLADSAGPDAGAAGAGGDVVGSTGSANASSDAGAGWNVARLRTGNREVALWARLGDWPSKNFHIFAGSGLARDAGQAVAMEPCQALPNAFNRAEGREMLLEPGASRELEARVVVTEAAGA</sequence>
<reference evidence="1 2" key="1">
    <citation type="submission" date="2023-10" db="EMBL/GenBank/DDBJ databases">
        <title>Whole Genome based description of the genera Actinobaculum and Actinotignum reveals a complex phylogenetic relationship within the species included in the genus Actinotignum.</title>
        <authorList>
            <person name="Jensen C.S."/>
            <person name="Dargis R."/>
            <person name="Kemp M."/>
            <person name="Christensen J.J."/>
        </authorList>
    </citation>
    <scope>NUCLEOTIDE SEQUENCE [LARGE SCALE GENOMIC DNA]</scope>
    <source>
        <strain evidence="1 2">SLA_B089</strain>
    </source>
</reference>
<dbReference type="InterPro" id="IPR014718">
    <property type="entry name" value="GH-type_carb-bd"/>
</dbReference>
<dbReference type="EMBL" id="JAWNFY010000007">
    <property type="protein sequence ID" value="MDY5146082.1"/>
    <property type="molecule type" value="Genomic_DNA"/>
</dbReference>
<organism evidence="1 2">
    <name type="scientific">Actinotignum timonense</name>
    <dbReference type="NCBI Taxonomy" id="1870995"/>
    <lineage>
        <taxon>Bacteria</taxon>
        <taxon>Bacillati</taxon>
        <taxon>Actinomycetota</taxon>
        <taxon>Actinomycetes</taxon>
        <taxon>Actinomycetales</taxon>
        <taxon>Actinomycetaceae</taxon>
        <taxon>Actinotignum</taxon>
    </lineage>
</organism>
<comment type="caution">
    <text evidence="1">The sequence shown here is derived from an EMBL/GenBank/DDBJ whole genome shotgun (WGS) entry which is preliminary data.</text>
</comment>
<gene>
    <name evidence="1" type="ORF">R6P33_03440</name>
</gene>
<dbReference type="InterPro" id="IPR008183">
    <property type="entry name" value="Aldose_1/G6P_1-epimerase"/>
</dbReference>
<proteinExistence type="predicted"/>
<keyword evidence="2" id="KW-1185">Reference proteome</keyword>
<protein>
    <submittedName>
        <fullName evidence="1">Aldose 1-epimerase</fullName>
    </submittedName>
</protein>
<evidence type="ECO:0000313" key="2">
    <source>
        <dbReference type="Proteomes" id="UP001284901"/>
    </source>
</evidence>
<dbReference type="Proteomes" id="UP001284901">
    <property type="component" value="Unassembled WGS sequence"/>
</dbReference>